<dbReference type="GO" id="GO:0005886">
    <property type="term" value="C:plasma membrane"/>
    <property type="evidence" value="ECO:0007669"/>
    <property type="project" value="UniProtKB-SubCell"/>
</dbReference>
<feature type="transmembrane region" description="Helical" evidence="6">
    <location>
        <begin position="7"/>
        <end position="27"/>
    </location>
</feature>
<dbReference type="Proteomes" id="UP000254123">
    <property type="component" value="Unassembled WGS sequence"/>
</dbReference>
<name>A0A379LNI6_9GAMM</name>
<feature type="transmembrane region" description="Helical" evidence="6">
    <location>
        <begin position="146"/>
        <end position="169"/>
    </location>
</feature>
<evidence type="ECO:0000256" key="5">
    <source>
        <dbReference type="ARBA" id="ARBA00023136"/>
    </source>
</evidence>
<feature type="transmembrane region" description="Helical" evidence="6">
    <location>
        <begin position="265"/>
        <end position="287"/>
    </location>
</feature>
<feature type="transmembrane region" description="Helical" evidence="6">
    <location>
        <begin position="176"/>
        <end position="195"/>
    </location>
</feature>
<dbReference type="STRING" id="1123034.GCA_000685805_00148"/>
<dbReference type="Pfam" id="PF03606">
    <property type="entry name" value="DcuC"/>
    <property type="match status" value="1"/>
</dbReference>
<evidence type="ECO:0000256" key="2">
    <source>
        <dbReference type="ARBA" id="ARBA00022475"/>
    </source>
</evidence>
<feature type="transmembrane region" description="Helical" evidence="6">
    <location>
        <begin position="293"/>
        <end position="309"/>
    </location>
</feature>
<protein>
    <submittedName>
        <fullName evidence="8">C4-dicarboxylate anaerobic carrier</fullName>
    </submittedName>
</protein>
<evidence type="ECO:0000313" key="9">
    <source>
        <dbReference type="Proteomes" id="UP000254123"/>
    </source>
</evidence>
<evidence type="ECO:0000256" key="6">
    <source>
        <dbReference type="SAM" id="Phobius"/>
    </source>
</evidence>
<accession>A0A379LNI6</accession>
<dbReference type="InterPro" id="IPR051679">
    <property type="entry name" value="DASS-Related_Transporters"/>
</dbReference>
<evidence type="ECO:0000313" key="7">
    <source>
        <dbReference type="EMBL" id="SUD89715.1"/>
    </source>
</evidence>
<dbReference type="EMBL" id="UGVC01000001">
    <property type="protein sequence ID" value="SUD92160.1"/>
    <property type="molecule type" value="Genomic_DNA"/>
</dbReference>
<evidence type="ECO:0000256" key="3">
    <source>
        <dbReference type="ARBA" id="ARBA00022692"/>
    </source>
</evidence>
<keyword evidence="3 6" id="KW-0812">Transmembrane</keyword>
<keyword evidence="2" id="KW-1003">Cell membrane</keyword>
<evidence type="ECO:0000256" key="1">
    <source>
        <dbReference type="ARBA" id="ARBA00004651"/>
    </source>
</evidence>
<feature type="transmembrane region" description="Helical" evidence="6">
    <location>
        <begin position="201"/>
        <end position="220"/>
    </location>
</feature>
<feature type="transmembrane region" description="Helical" evidence="6">
    <location>
        <begin position="370"/>
        <end position="396"/>
    </location>
</feature>
<proteinExistence type="predicted"/>
<evidence type="ECO:0000256" key="4">
    <source>
        <dbReference type="ARBA" id="ARBA00022989"/>
    </source>
</evidence>
<comment type="subcellular location">
    <subcellularLocation>
        <location evidence="1">Cell membrane</location>
        <topology evidence="1">Multi-pass membrane protein</topology>
    </subcellularLocation>
</comment>
<organism evidence="8 9">
    <name type="scientific">Psychrobacter phenylpyruvicus</name>
    <dbReference type="NCBI Taxonomy" id="29432"/>
    <lineage>
        <taxon>Bacteria</taxon>
        <taxon>Pseudomonadati</taxon>
        <taxon>Pseudomonadota</taxon>
        <taxon>Gammaproteobacteria</taxon>
        <taxon>Moraxellales</taxon>
        <taxon>Moraxellaceae</taxon>
        <taxon>Psychrobacter</taxon>
    </lineage>
</organism>
<keyword evidence="9" id="KW-1185">Reference proteome</keyword>
<dbReference type="PANTHER" id="PTHR43652:SF6">
    <property type="entry name" value="ARGININE REPRESSOR"/>
    <property type="match status" value="1"/>
</dbReference>
<sequence length="470" mass="50329">MVHFKFPTAYTILFSLIVIMAALTWIIPAGQYDLVHSAELGKDIPVAGTFHYIESNRQGIVDILMAPINGFYDHTTGQANAVDVAVFVLIIGAFIAVATKSGAIDAGIARSISKLEGREKWIIPIIMGLLAIGGTTYGMAEETLAFYAIVIPVMIAAGYDALTGVAIVMVGAGIGVLGSTINPFSTVIAANAAGINFIDGIWLRVFILIAGWAICAGYVMRYAAKVKKDPSSSLVADLKQSNERYFLGQEQAQKVIPELNRQRKLILFVFCLTFVVLIYGVALAGWWMTEMGALFLGSTILIGIIARMNEEDLTTTIVDGAQDLLGVAIIIALARGIVVIMDDGNITPTILHAAEIGVQDMSTFAFINGVYWIEMFMSLVVPSSSGLAVLTMPIMAPLADFAGVDRSLVVTAFQSACGLPNLITPTSGVVMGGLVLGRVSYGIWFKFMWPLLLMLITLVTIVLNVGIFLS</sequence>
<dbReference type="EMBL" id="UGVC01000001">
    <property type="protein sequence ID" value="SUD89715.1"/>
    <property type="molecule type" value="Genomic_DNA"/>
</dbReference>
<evidence type="ECO:0000313" key="8">
    <source>
        <dbReference type="EMBL" id="SUD92160.1"/>
    </source>
</evidence>
<feature type="transmembrane region" description="Helical" evidence="6">
    <location>
        <begin position="121"/>
        <end position="140"/>
    </location>
</feature>
<feature type="transmembrane region" description="Helical" evidence="6">
    <location>
        <begin position="447"/>
        <end position="469"/>
    </location>
</feature>
<keyword evidence="4 6" id="KW-1133">Transmembrane helix</keyword>
<keyword evidence="5 6" id="KW-0472">Membrane</keyword>
<reference evidence="8 9" key="1">
    <citation type="submission" date="2018-06" db="EMBL/GenBank/DDBJ databases">
        <authorList>
            <consortium name="Pathogen Informatics"/>
            <person name="Doyle S."/>
        </authorList>
    </citation>
    <scope>NUCLEOTIDE SEQUENCE [LARGE SCALE GENOMIC DNA]</scope>
    <source>
        <strain evidence="8 9">NCTC10526</strain>
    </source>
</reference>
<dbReference type="AlphaFoldDB" id="A0A379LNI6"/>
<dbReference type="RefSeq" id="WP_028857837.1">
    <property type="nucleotide sequence ID" value="NZ_CAJHAQ010000001.1"/>
</dbReference>
<dbReference type="InterPro" id="IPR018385">
    <property type="entry name" value="C4_dicarb_anaerob_car-like"/>
</dbReference>
<dbReference type="PANTHER" id="PTHR43652">
    <property type="entry name" value="BASIC AMINO ACID ANTIPORTER YFCC-RELATED"/>
    <property type="match status" value="1"/>
</dbReference>
<gene>
    <name evidence="7" type="ORF">NCTC10526_00011</name>
    <name evidence="8" type="ORF">NCTC10526_02541</name>
</gene>
<feature type="transmembrane region" description="Helical" evidence="6">
    <location>
        <begin position="84"/>
        <end position="109"/>
    </location>
</feature>